<dbReference type="RefSeq" id="WP_025410515.1">
    <property type="nucleotide sequence ID" value="NZ_CP007128.1"/>
</dbReference>
<name>W0REX6_9BACT</name>
<dbReference type="InParanoid" id="W0REX6"/>
<dbReference type="InterPro" id="IPR036390">
    <property type="entry name" value="WH_DNA-bd_sf"/>
</dbReference>
<dbReference type="HOGENOM" id="CLU_119090_4_1_0"/>
<dbReference type="Pfam" id="PF03965">
    <property type="entry name" value="Penicillinase_R"/>
    <property type="match status" value="1"/>
</dbReference>
<evidence type="ECO:0000313" key="5">
    <source>
        <dbReference type="EMBL" id="AHG88997.1"/>
    </source>
</evidence>
<dbReference type="STRING" id="861299.J421_1460"/>
<sequence>MPEQPIDRHLSRRERQIMDVLFQMEEATAAEVQERLPEAPSYSAVRAMLRILEDKGHVRHHEDGPRYVYRPVVARDTAQKTAISHMLRTFFDGSVEAAMTALLDATDRRLSRDEVDRLSSLIEERRREGR</sequence>
<dbReference type="KEGG" id="gba:J421_1460"/>
<dbReference type="Gene3D" id="1.10.10.10">
    <property type="entry name" value="Winged helix-like DNA-binding domain superfamily/Winged helix DNA-binding domain"/>
    <property type="match status" value="1"/>
</dbReference>
<evidence type="ECO:0000256" key="4">
    <source>
        <dbReference type="ARBA" id="ARBA00023163"/>
    </source>
</evidence>
<evidence type="ECO:0000256" key="3">
    <source>
        <dbReference type="ARBA" id="ARBA00023125"/>
    </source>
</evidence>
<dbReference type="SUPFAM" id="SSF46785">
    <property type="entry name" value="Winged helix' DNA-binding domain"/>
    <property type="match status" value="1"/>
</dbReference>
<evidence type="ECO:0000256" key="2">
    <source>
        <dbReference type="ARBA" id="ARBA00023015"/>
    </source>
</evidence>
<organism evidence="5 6">
    <name type="scientific">Gemmatirosa kalamazoonensis</name>
    <dbReference type="NCBI Taxonomy" id="861299"/>
    <lineage>
        <taxon>Bacteria</taxon>
        <taxon>Pseudomonadati</taxon>
        <taxon>Gemmatimonadota</taxon>
        <taxon>Gemmatimonadia</taxon>
        <taxon>Gemmatimonadales</taxon>
        <taxon>Gemmatimonadaceae</taxon>
        <taxon>Gemmatirosa</taxon>
    </lineage>
</organism>
<gene>
    <name evidence="5" type="ORF">J421_1460</name>
</gene>
<proteinExistence type="inferred from homology"/>
<keyword evidence="4" id="KW-0804">Transcription</keyword>
<evidence type="ECO:0000313" key="6">
    <source>
        <dbReference type="Proteomes" id="UP000019151"/>
    </source>
</evidence>
<dbReference type="eggNOG" id="COG3682">
    <property type="taxonomic scope" value="Bacteria"/>
</dbReference>
<comment type="similarity">
    <text evidence="1">Belongs to the BlaI transcriptional regulatory family.</text>
</comment>
<dbReference type="AlphaFoldDB" id="W0REX6"/>
<dbReference type="Proteomes" id="UP000019151">
    <property type="component" value="Chromosome"/>
</dbReference>
<dbReference type="GO" id="GO:0045892">
    <property type="term" value="P:negative regulation of DNA-templated transcription"/>
    <property type="evidence" value="ECO:0007669"/>
    <property type="project" value="InterPro"/>
</dbReference>
<keyword evidence="3" id="KW-0238">DNA-binding</keyword>
<reference evidence="5 6" key="1">
    <citation type="journal article" date="2014" name="Genome Announc.">
        <title>Genome Sequence and Methylome of Soil Bacterium Gemmatirosa kalamazoonensis KBS708T, a Member of the Rarely Cultivated Gemmatimonadetes Phylum.</title>
        <authorList>
            <person name="Debruyn J.M."/>
            <person name="Radosevich M."/>
            <person name="Wommack K.E."/>
            <person name="Polson S.W."/>
            <person name="Hauser L.J."/>
            <person name="Fawaz M.N."/>
            <person name="Korlach J."/>
            <person name="Tsai Y.C."/>
        </authorList>
    </citation>
    <scope>NUCLEOTIDE SEQUENCE [LARGE SCALE GENOMIC DNA]</scope>
    <source>
        <strain evidence="5 6">KBS708</strain>
    </source>
</reference>
<dbReference type="InterPro" id="IPR036388">
    <property type="entry name" value="WH-like_DNA-bd_sf"/>
</dbReference>
<dbReference type="PIRSF" id="PIRSF019455">
    <property type="entry name" value="CopR_AtkY"/>
    <property type="match status" value="1"/>
</dbReference>
<accession>W0REX6</accession>
<evidence type="ECO:0000256" key="1">
    <source>
        <dbReference type="ARBA" id="ARBA00011046"/>
    </source>
</evidence>
<dbReference type="InterPro" id="IPR005650">
    <property type="entry name" value="BlaI_family"/>
</dbReference>
<keyword evidence="6" id="KW-1185">Reference proteome</keyword>
<dbReference type="EMBL" id="CP007128">
    <property type="protein sequence ID" value="AHG88997.1"/>
    <property type="molecule type" value="Genomic_DNA"/>
</dbReference>
<dbReference type="OrthoDB" id="9795583at2"/>
<keyword evidence="2" id="KW-0805">Transcription regulation</keyword>
<dbReference type="GO" id="GO:0003677">
    <property type="term" value="F:DNA binding"/>
    <property type="evidence" value="ECO:0007669"/>
    <property type="project" value="UniProtKB-KW"/>
</dbReference>
<protein>
    <submittedName>
        <fullName evidence="5">Penicillinase repressor</fullName>
    </submittedName>
</protein>